<dbReference type="EMBL" id="SMGK01000002">
    <property type="protein sequence ID" value="TCK73934.1"/>
    <property type="molecule type" value="Genomic_DNA"/>
</dbReference>
<dbReference type="PROSITE" id="PS51689">
    <property type="entry name" value="SAM_RNA_A_N6_MT"/>
    <property type="match status" value="1"/>
</dbReference>
<evidence type="ECO:0000256" key="7">
    <source>
        <dbReference type="HAMAP-Rule" id="MF_00607"/>
    </source>
</evidence>
<feature type="domain" description="Ribosomal RNA adenine methylase transferase N-terminal" evidence="9">
    <location>
        <begin position="17"/>
        <end position="189"/>
    </location>
</feature>
<dbReference type="InterPro" id="IPR029063">
    <property type="entry name" value="SAM-dependent_MTases_sf"/>
</dbReference>
<evidence type="ECO:0000313" key="11">
    <source>
        <dbReference type="Proteomes" id="UP000295210"/>
    </source>
</evidence>
<dbReference type="PROSITE" id="PS01131">
    <property type="entry name" value="RRNA_A_DIMETH"/>
    <property type="match status" value="1"/>
</dbReference>
<keyword evidence="11" id="KW-1185">Reference proteome</keyword>
<dbReference type="HAMAP" id="MF_00607">
    <property type="entry name" value="16SrRNA_methyltr_A"/>
    <property type="match status" value="1"/>
</dbReference>
<keyword evidence="2 7" id="KW-0698">rRNA processing</keyword>
<evidence type="ECO:0000256" key="6">
    <source>
        <dbReference type="ARBA" id="ARBA00022884"/>
    </source>
</evidence>
<dbReference type="NCBIfam" id="TIGR00755">
    <property type="entry name" value="ksgA"/>
    <property type="match status" value="1"/>
</dbReference>
<evidence type="ECO:0000256" key="3">
    <source>
        <dbReference type="ARBA" id="ARBA00022603"/>
    </source>
</evidence>
<dbReference type="PANTHER" id="PTHR11727">
    <property type="entry name" value="DIMETHYLADENOSINE TRANSFERASE"/>
    <property type="match status" value="1"/>
</dbReference>
<sequence>MPQKPKLGQNFLVNPQACHAIVDALGRDLSSATVVEIGPGKGAITELLAQRAARLVVVELDSLLATSLRARFGDSIQVIHQDILTVDLDTLRQSPADRLLIIGNLPYYITSDILLHLFAHHQAIRTAVIMVQREVADRIAAHPGSRDYGMLSVTAQLYAEVEKLMTLPPADFSPPPDVHSTVLRLTIAPRFQALGVSPAEFLAFVRQCFAQKRKTLRNNLRAAGYQPAAIENACQEAGLQLDARAEGIDMEGLASLHRSLIKPL</sequence>
<evidence type="ECO:0000259" key="9">
    <source>
        <dbReference type="SMART" id="SM00650"/>
    </source>
</evidence>
<evidence type="ECO:0000256" key="2">
    <source>
        <dbReference type="ARBA" id="ARBA00022552"/>
    </source>
</evidence>
<name>A0A4R1L710_9BACT</name>
<proteinExistence type="inferred from homology"/>
<comment type="similarity">
    <text evidence="7">Belongs to the class I-like SAM-binding methyltransferase superfamily. rRNA adenine N(6)-methyltransferase family. RsmA subfamily.</text>
</comment>
<evidence type="ECO:0000256" key="1">
    <source>
        <dbReference type="ARBA" id="ARBA00022490"/>
    </source>
</evidence>
<keyword evidence="6 7" id="KW-0694">RNA-binding</keyword>
<dbReference type="OrthoDB" id="9814755at2"/>
<reference evidence="10 11" key="1">
    <citation type="submission" date="2019-03" db="EMBL/GenBank/DDBJ databases">
        <title>Genomic Encyclopedia of Type Strains, Phase IV (KMG-IV): sequencing the most valuable type-strain genomes for metagenomic binning, comparative biology and taxonomic classification.</title>
        <authorList>
            <person name="Goeker M."/>
        </authorList>
    </citation>
    <scope>NUCLEOTIDE SEQUENCE [LARGE SCALE GENOMIC DNA]</scope>
    <source>
        <strain evidence="10 11">DSM 103428</strain>
    </source>
</reference>
<dbReference type="InterPro" id="IPR023165">
    <property type="entry name" value="rRNA_Ade_diMease-like_C"/>
</dbReference>
<dbReference type="RefSeq" id="WP_131994242.1">
    <property type="nucleotide sequence ID" value="NZ_SMGK01000002.1"/>
</dbReference>
<feature type="binding site" evidence="7 8">
    <location>
        <position position="12"/>
    </location>
    <ligand>
        <name>S-adenosyl-L-methionine</name>
        <dbReference type="ChEBI" id="CHEBI:59789"/>
    </ligand>
</feature>
<dbReference type="SUPFAM" id="SSF53335">
    <property type="entry name" value="S-adenosyl-L-methionine-dependent methyltransferases"/>
    <property type="match status" value="1"/>
</dbReference>
<dbReference type="Proteomes" id="UP000295210">
    <property type="component" value="Unassembled WGS sequence"/>
</dbReference>
<dbReference type="EC" id="2.1.1.182" evidence="7"/>
<organism evidence="10 11">
    <name type="scientific">Acidipila rosea</name>
    <dbReference type="NCBI Taxonomy" id="768535"/>
    <lineage>
        <taxon>Bacteria</taxon>
        <taxon>Pseudomonadati</taxon>
        <taxon>Acidobacteriota</taxon>
        <taxon>Terriglobia</taxon>
        <taxon>Terriglobales</taxon>
        <taxon>Acidobacteriaceae</taxon>
        <taxon>Acidipila</taxon>
    </lineage>
</organism>
<keyword evidence="3 7" id="KW-0489">Methyltransferase</keyword>
<dbReference type="GO" id="GO:0003723">
    <property type="term" value="F:RNA binding"/>
    <property type="evidence" value="ECO:0007669"/>
    <property type="project" value="UniProtKB-UniRule"/>
</dbReference>
<dbReference type="SMART" id="SM00650">
    <property type="entry name" value="rADc"/>
    <property type="match status" value="1"/>
</dbReference>
<dbReference type="InterPro" id="IPR011530">
    <property type="entry name" value="rRNA_adenine_dimethylase"/>
</dbReference>
<feature type="binding site" evidence="7 8">
    <location>
        <position position="10"/>
    </location>
    <ligand>
        <name>S-adenosyl-L-methionine</name>
        <dbReference type="ChEBI" id="CHEBI:59789"/>
    </ligand>
</feature>
<dbReference type="InterPro" id="IPR020598">
    <property type="entry name" value="rRNA_Ade_methylase_Trfase_N"/>
</dbReference>
<evidence type="ECO:0000256" key="8">
    <source>
        <dbReference type="PROSITE-ProRule" id="PRU01026"/>
    </source>
</evidence>
<evidence type="ECO:0000313" key="10">
    <source>
        <dbReference type="EMBL" id="TCK73934.1"/>
    </source>
</evidence>
<keyword evidence="1 7" id="KW-0963">Cytoplasm</keyword>
<comment type="catalytic activity">
    <reaction evidence="7">
        <text>adenosine(1518)/adenosine(1519) in 16S rRNA + 4 S-adenosyl-L-methionine = N(6)-dimethyladenosine(1518)/N(6)-dimethyladenosine(1519) in 16S rRNA + 4 S-adenosyl-L-homocysteine + 4 H(+)</text>
        <dbReference type="Rhea" id="RHEA:19609"/>
        <dbReference type="Rhea" id="RHEA-COMP:10232"/>
        <dbReference type="Rhea" id="RHEA-COMP:10233"/>
        <dbReference type="ChEBI" id="CHEBI:15378"/>
        <dbReference type="ChEBI" id="CHEBI:57856"/>
        <dbReference type="ChEBI" id="CHEBI:59789"/>
        <dbReference type="ChEBI" id="CHEBI:74411"/>
        <dbReference type="ChEBI" id="CHEBI:74493"/>
        <dbReference type="EC" id="2.1.1.182"/>
    </reaction>
</comment>
<comment type="subcellular location">
    <subcellularLocation>
        <location evidence="7">Cytoplasm</location>
    </subcellularLocation>
</comment>
<evidence type="ECO:0000256" key="4">
    <source>
        <dbReference type="ARBA" id="ARBA00022679"/>
    </source>
</evidence>
<dbReference type="InterPro" id="IPR020596">
    <property type="entry name" value="rRNA_Ade_Mease_Trfase_CS"/>
</dbReference>
<protein>
    <recommendedName>
        <fullName evidence="7">Ribosomal RNA small subunit methyltransferase A</fullName>
        <ecNumber evidence="7">2.1.1.182</ecNumber>
    </recommendedName>
    <alternativeName>
        <fullName evidence="7">16S rRNA (adenine(1518)-N(6)/adenine(1519)-N(6))-dimethyltransferase</fullName>
    </alternativeName>
    <alternativeName>
        <fullName evidence="7">16S rRNA dimethyladenosine transferase</fullName>
    </alternativeName>
    <alternativeName>
        <fullName evidence="7">16S rRNA dimethylase</fullName>
    </alternativeName>
    <alternativeName>
        <fullName evidence="7">S-adenosylmethionine-6-N', N'-adenosyl(rRNA) dimethyltransferase</fullName>
    </alternativeName>
</protein>
<dbReference type="AlphaFoldDB" id="A0A4R1L710"/>
<gene>
    <name evidence="7" type="primary">rsmA</name>
    <name evidence="7" type="synonym">ksgA</name>
    <name evidence="10" type="ORF">C7378_1554</name>
</gene>
<feature type="binding site" evidence="7 8">
    <location>
        <position position="104"/>
    </location>
    <ligand>
        <name>S-adenosyl-L-methionine</name>
        <dbReference type="ChEBI" id="CHEBI:59789"/>
    </ligand>
</feature>
<keyword evidence="4 7" id="KW-0808">Transferase</keyword>
<accession>A0A4R1L710</accession>
<feature type="binding site" evidence="7 8">
    <location>
        <position position="38"/>
    </location>
    <ligand>
        <name>S-adenosyl-L-methionine</name>
        <dbReference type="ChEBI" id="CHEBI:59789"/>
    </ligand>
</feature>
<dbReference type="GO" id="GO:0052908">
    <property type="term" value="F:16S rRNA (adenine(1518)-N(6)/adenine(1519)-N(6))-dimethyltransferase activity"/>
    <property type="evidence" value="ECO:0007669"/>
    <property type="project" value="UniProtKB-EC"/>
</dbReference>
<comment type="caution">
    <text evidence="10">The sequence shown here is derived from an EMBL/GenBank/DDBJ whole genome shotgun (WGS) entry which is preliminary data.</text>
</comment>
<feature type="binding site" evidence="7 8">
    <location>
        <position position="82"/>
    </location>
    <ligand>
        <name>S-adenosyl-L-methionine</name>
        <dbReference type="ChEBI" id="CHEBI:59789"/>
    </ligand>
</feature>
<comment type="function">
    <text evidence="7">Specifically dimethylates two adjacent adenosines (A1518 and A1519) in the loop of a conserved hairpin near the 3'-end of 16S rRNA in the 30S particle. May play a critical role in biogenesis of 30S subunits.</text>
</comment>
<dbReference type="Gene3D" id="3.40.50.150">
    <property type="entry name" value="Vaccinia Virus protein VP39"/>
    <property type="match status" value="1"/>
</dbReference>
<dbReference type="Pfam" id="PF00398">
    <property type="entry name" value="RrnaAD"/>
    <property type="match status" value="1"/>
</dbReference>
<dbReference type="InterPro" id="IPR001737">
    <property type="entry name" value="KsgA/Erm"/>
</dbReference>
<evidence type="ECO:0000256" key="5">
    <source>
        <dbReference type="ARBA" id="ARBA00022691"/>
    </source>
</evidence>
<dbReference type="PANTHER" id="PTHR11727:SF7">
    <property type="entry name" value="DIMETHYLADENOSINE TRANSFERASE-RELATED"/>
    <property type="match status" value="1"/>
</dbReference>
<dbReference type="CDD" id="cd02440">
    <property type="entry name" value="AdoMet_MTases"/>
    <property type="match status" value="1"/>
</dbReference>
<feature type="binding site" evidence="7 8">
    <location>
        <position position="59"/>
    </location>
    <ligand>
        <name>S-adenosyl-L-methionine</name>
        <dbReference type="ChEBI" id="CHEBI:59789"/>
    </ligand>
</feature>
<dbReference type="Gene3D" id="1.10.8.100">
    <property type="entry name" value="Ribosomal RNA adenine dimethylase-like, domain 2"/>
    <property type="match status" value="1"/>
</dbReference>
<keyword evidence="5 7" id="KW-0949">S-adenosyl-L-methionine</keyword>
<dbReference type="GO" id="GO:0005829">
    <property type="term" value="C:cytosol"/>
    <property type="evidence" value="ECO:0007669"/>
    <property type="project" value="TreeGrafter"/>
</dbReference>